<evidence type="ECO:0000256" key="1">
    <source>
        <dbReference type="ARBA" id="ARBA00038310"/>
    </source>
</evidence>
<dbReference type="PANTHER" id="PTHR43569">
    <property type="entry name" value="AMIDOHYDROLASE"/>
    <property type="match status" value="1"/>
</dbReference>
<dbReference type="InterPro" id="IPR052350">
    <property type="entry name" value="Metallo-dep_Lactonases"/>
</dbReference>
<proteinExistence type="inferred from homology"/>
<accession>A0A7Z0WFL8</accession>
<organism evidence="3 4">
    <name type="scientific">Actinophytocola xinjiangensis</name>
    <dbReference type="NCBI Taxonomy" id="485602"/>
    <lineage>
        <taxon>Bacteria</taxon>
        <taxon>Bacillati</taxon>
        <taxon>Actinomycetota</taxon>
        <taxon>Actinomycetes</taxon>
        <taxon>Pseudonocardiales</taxon>
        <taxon>Pseudonocardiaceae</taxon>
    </lineage>
</organism>
<name>A0A7Z0WFL8_9PSEU</name>
<reference evidence="3 4" key="1">
    <citation type="submission" date="2016-12" db="EMBL/GenBank/DDBJ databases">
        <title>The draft genome sequence of Actinophytocola xinjiangensis.</title>
        <authorList>
            <person name="Wang W."/>
            <person name="Yuan L."/>
        </authorList>
    </citation>
    <scope>NUCLEOTIDE SEQUENCE [LARGE SCALE GENOMIC DNA]</scope>
    <source>
        <strain evidence="3 4">CGMCC 4.4663</strain>
    </source>
</reference>
<protein>
    <submittedName>
        <fullName evidence="3">Amidohydrolase</fullName>
    </submittedName>
</protein>
<dbReference type="EMBL" id="MSIF01000023">
    <property type="protein sequence ID" value="OLF06190.1"/>
    <property type="molecule type" value="Genomic_DNA"/>
</dbReference>
<dbReference type="PANTHER" id="PTHR43569:SF2">
    <property type="entry name" value="AMIDOHYDROLASE-RELATED DOMAIN-CONTAINING PROTEIN"/>
    <property type="match status" value="1"/>
</dbReference>
<evidence type="ECO:0000313" key="4">
    <source>
        <dbReference type="Proteomes" id="UP000185696"/>
    </source>
</evidence>
<gene>
    <name evidence="3" type="ORF">BLA60_33195</name>
</gene>
<dbReference type="GO" id="GO:0016787">
    <property type="term" value="F:hydrolase activity"/>
    <property type="evidence" value="ECO:0007669"/>
    <property type="project" value="UniProtKB-KW"/>
</dbReference>
<comment type="similarity">
    <text evidence="1">Belongs to the metallo-dependent hydrolases superfamily.</text>
</comment>
<dbReference type="Pfam" id="PF04909">
    <property type="entry name" value="Amidohydro_2"/>
    <property type="match status" value="1"/>
</dbReference>
<dbReference type="Gene3D" id="3.20.20.140">
    <property type="entry name" value="Metal-dependent hydrolases"/>
    <property type="match status" value="1"/>
</dbReference>
<dbReference type="InterPro" id="IPR006680">
    <property type="entry name" value="Amidohydro-rel"/>
</dbReference>
<keyword evidence="3" id="KW-0378">Hydrolase</keyword>
<comment type="caution">
    <text evidence="3">The sequence shown here is derived from an EMBL/GenBank/DDBJ whole genome shotgun (WGS) entry which is preliminary data.</text>
</comment>
<dbReference type="AlphaFoldDB" id="A0A7Z0WFL8"/>
<dbReference type="InterPro" id="IPR032466">
    <property type="entry name" value="Metal_Hydrolase"/>
</dbReference>
<evidence type="ECO:0000259" key="2">
    <source>
        <dbReference type="Pfam" id="PF04909"/>
    </source>
</evidence>
<dbReference type="SUPFAM" id="SSF51556">
    <property type="entry name" value="Metallo-dependent hydrolases"/>
    <property type="match status" value="1"/>
</dbReference>
<sequence length="283" mass="30524">MSIVDAHHHLWDPARRDYPWMAGDALAPLRRPFTLDDLRREAARPPGVRATVLVQTVSSAEETEEFLAVADASGGLVAGVVGWAALTDPALGERLARLRTLPGGDRLVGLRHQAEDEPDPGWLVRSDVRRGLATVAEAGLVYDLLVRPPQWAAAVEVTGSLPEVPFVLDHAGKPPVASGEFGPWAAMISRLAERPNVSCKLSGLVTEADWTSWRVAEVRPYAEHVLSCFGPERVMFGSDWPVCELAASYGQVTATAADLTDALTPTEREAVFATTATTVYGLR</sequence>
<feature type="domain" description="Amidohydrolase-related" evidence="2">
    <location>
        <begin position="4"/>
        <end position="282"/>
    </location>
</feature>
<keyword evidence="4" id="KW-1185">Reference proteome</keyword>
<evidence type="ECO:0000313" key="3">
    <source>
        <dbReference type="EMBL" id="OLF06190.1"/>
    </source>
</evidence>
<dbReference type="Proteomes" id="UP000185696">
    <property type="component" value="Unassembled WGS sequence"/>
</dbReference>